<dbReference type="InterPro" id="IPR050276">
    <property type="entry name" value="MshD_Acetyltransferase"/>
</dbReference>
<dbReference type="OrthoDB" id="9975416at2759"/>
<dbReference type="PROSITE" id="PS51186">
    <property type="entry name" value="GNAT"/>
    <property type="match status" value="1"/>
</dbReference>
<dbReference type="KEGG" id="trr:M419DRAFT_133861"/>
<evidence type="ECO:0000313" key="2">
    <source>
        <dbReference type="EMBL" id="ETR98067.1"/>
    </source>
</evidence>
<protein>
    <submittedName>
        <fullName evidence="2">GCN5-related N-acetyltransferase</fullName>
    </submittedName>
</protein>
<evidence type="ECO:0000313" key="3">
    <source>
        <dbReference type="Proteomes" id="UP000024376"/>
    </source>
</evidence>
<sequence length="177" mass="20313">MEIRQVTRLTKEDISGRDFSFEISSQVAKPYEALALGAEFATTPVELVKKDFGFDEAEFENIKEPDGVVFAVVEDEQVYGYAHAAKAWNNMVELRWIALDVSIRGRGYGRMLLDQVVAWARKLGVAGIRLESQSNNVAACMLYKRYGFRFGGYDEYLYRGIPENSHETAFFWYYMLD</sequence>
<dbReference type="InterPro" id="IPR016181">
    <property type="entry name" value="Acyl_CoA_acyltransferase"/>
</dbReference>
<feature type="domain" description="N-acetyltransferase" evidence="1">
    <location>
        <begin position="31"/>
        <end position="177"/>
    </location>
</feature>
<dbReference type="HOGENOM" id="CLU_095996_1_0_1"/>
<proteinExistence type="predicted"/>
<dbReference type="EMBL" id="KI911165">
    <property type="protein sequence ID" value="ETR98067.1"/>
    <property type="molecule type" value="Genomic_DNA"/>
</dbReference>
<gene>
    <name evidence="2" type="ORF">M419DRAFT_133861</name>
</gene>
<dbReference type="GO" id="GO:0016747">
    <property type="term" value="F:acyltransferase activity, transferring groups other than amino-acyl groups"/>
    <property type="evidence" value="ECO:0007669"/>
    <property type="project" value="InterPro"/>
</dbReference>
<dbReference type="Pfam" id="PF00583">
    <property type="entry name" value="Acetyltransf_1"/>
    <property type="match status" value="1"/>
</dbReference>
<dbReference type="Proteomes" id="UP000024376">
    <property type="component" value="Unassembled WGS sequence"/>
</dbReference>
<dbReference type="InterPro" id="IPR008125">
    <property type="entry name" value="Streptothricin_AcTrfase"/>
</dbReference>
<dbReference type="CDD" id="cd04301">
    <property type="entry name" value="NAT_SF"/>
    <property type="match status" value="1"/>
</dbReference>
<dbReference type="Gene3D" id="3.40.630.30">
    <property type="match status" value="1"/>
</dbReference>
<keyword evidence="2" id="KW-0808">Transferase</keyword>
<organism evidence="2 3">
    <name type="scientific">Hypocrea jecorina (strain ATCC 56765 / BCRC 32924 / NRRL 11460 / Rut C-30)</name>
    <name type="common">Trichoderma reesei</name>
    <dbReference type="NCBI Taxonomy" id="1344414"/>
    <lineage>
        <taxon>Eukaryota</taxon>
        <taxon>Fungi</taxon>
        <taxon>Dikarya</taxon>
        <taxon>Ascomycota</taxon>
        <taxon>Pezizomycotina</taxon>
        <taxon>Sordariomycetes</taxon>
        <taxon>Hypocreomycetidae</taxon>
        <taxon>Hypocreales</taxon>
        <taxon>Hypocreaceae</taxon>
        <taxon>Trichoderma</taxon>
    </lineage>
</organism>
<dbReference type="PRINTS" id="PR01754">
    <property type="entry name" value="SACTRNSFRASE"/>
</dbReference>
<evidence type="ECO:0000259" key="1">
    <source>
        <dbReference type="PROSITE" id="PS51186"/>
    </source>
</evidence>
<accession>A0A024RYY3</accession>
<dbReference type="InterPro" id="IPR000182">
    <property type="entry name" value="GNAT_dom"/>
</dbReference>
<dbReference type="SUPFAM" id="SSF55729">
    <property type="entry name" value="Acyl-CoA N-acyltransferases (Nat)"/>
    <property type="match status" value="1"/>
</dbReference>
<reference evidence="3" key="1">
    <citation type="journal article" date="2013" name="Ind. Biotechnol.">
        <title>Comparative genomics analysis of Trichoderma reesei strains.</title>
        <authorList>
            <person name="Koike H."/>
            <person name="Aerts A."/>
            <person name="LaButti K."/>
            <person name="Grigoriev I.V."/>
            <person name="Baker S.E."/>
        </authorList>
    </citation>
    <scope>NUCLEOTIDE SEQUENCE [LARGE SCALE GENOMIC DNA]</scope>
    <source>
        <strain evidence="3">ATCC 56765 / BCRC 32924 / NRRL 11460 / Rut C-30</strain>
    </source>
</reference>
<dbReference type="AlphaFoldDB" id="A0A024RYY3"/>
<name>A0A024RYY3_HYPJR</name>
<dbReference type="PANTHER" id="PTHR43617">
    <property type="entry name" value="L-AMINO ACID N-ACETYLTRANSFERASE"/>
    <property type="match status" value="1"/>
</dbReference>